<dbReference type="InterPro" id="IPR019734">
    <property type="entry name" value="TPR_rpt"/>
</dbReference>
<protein>
    <recommendedName>
        <fullName evidence="3">TIR domain-containing protein</fullName>
    </recommendedName>
</protein>
<dbReference type="SUPFAM" id="SSF48452">
    <property type="entry name" value="TPR-like"/>
    <property type="match status" value="2"/>
</dbReference>
<name>A0A916Y9I8_9SPHN</name>
<dbReference type="Pfam" id="PF13676">
    <property type="entry name" value="TIR_2"/>
    <property type="match status" value="1"/>
</dbReference>
<keyword evidence="5" id="KW-1185">Reference proteome</keyword>
<dbReference type="InterPro" id="IPR000157">
    <property type="entry name" value="TIR_dom"/>
</dbReference>
<evidence type="ECO:0000256" key="1">
    <source>
        <dbReference type="PROSITE-ProRule" id="PRU00339"/>
    </source>
</evidence>
<proteinExistence type="predicted"/>
<dbReference type="OrthoDB" id="7308181at2"/>
<evidence type="ECO:0000313" key="5">
    <source>
        <dbReference type="Proteomes" id="UP000598997"/>
    </source>
</evidence>
<feature type="transmembrane region" description="Helical" evidence="2">
    <location>
        <begin position="204"/>
        <end position="226"/>
    </location>
</feature>
<organism evidence="4 5">
    <name type="scientific">Croceicoccus pelagius</name>
    <dbReference type="NCBI Taxonomy" id="1703341"/>
    <lineage>
        <taxon>Bacteria</taxon>
        <taxon>Pseudomonadati</taxon>
        <taxon>Pseudomonadota</taxon>
        <taxon>Alphaproteobacteria</taxon>
        <taxon>Sphingomonadales</taxon>
        <taxon>Erythrobacteraceae</taxon>
        <taxon>Croceicoccus</taxon>
    </lineage>
</organism>
<comment type="caution">
    <text evidence="4">The sequence shown here is derived from an EMBL/GenBank/DDBJ whole genome shotgun (WGS) entry which is preliminary data.</text>
</comment>
<dbReference type="EMBL" id="BMIO01000002">
    <property type="protein sequence ID" value="GGD34993.1"/>
    <property type="molecule type" value="Genomic_DNA"/>
</dbReference>
<dbReference type="InterPro" id="IPR011990">
    <property type="entry name" value="TPR-like_helical_dom_sf"/>
</dbReference>
<dbReference type="Proteomes" id="UP000598997">
    <property type="component" value="Unassembled WGS sequence"/>
</dbReference>
<dbReference type="SUPFAM" id="SSF52200">
    <property type="entry name" value="Toll/Interleukin receptor TIR domain"/>
    <property type="match status" value="1"/>
</dbReference>
<keyword evidence="2" id="KW-1133">Transmembrane helix</keyword>
<evidence type="ECO:0000259" key="3">
    <source>
        <dbReference type="Pfam" id="PF13676"/>
    </source>
</evidence>
<feature type="repeat" description="TPR" evidence="1">
    <location>
        <begin position="387"/>
        <end position="420"/>
    </location>
</feature>
<keyword evidence="2" id="KW-0812">Transmembrane</keyword>
<dbReference type="GO" id="GO:0007165">
    <property type="term" value="P:signal transduction"/>
    <property type="evidence" value="ECO:0007669"/>
    <property type="project" value="InterPro"/>
</dbReference>
<evidence type="ECO:0000256" key="2">
    <source>
        <dbReference type="SAM" id="Phobius"/>
    </source>
</evidence>
<dbReference type="Gene3D" id="3.40.50.10140">
    <property type="entry name" value="Toll/interleukin-1 receptor homology (TIR) domain"/>
    <property type="match status" value="1"/>
</dbReference>
<evidence type="ECO:0000313" key="4">
    <source>
        <dbReference type="EMBL" id="GGD34993.1"/>
    </source>
</evidence>
<dbReference type="PROSITE" id="PS50005">
    <property type="entry name" value="TPR"/>
    <property type="match status" value="1"/>
</dbReference>
<accession>A0A916Y9I8</accession>
<dbReference type="InterPro" id="IPR035897">
    <property type="entry name" value="Toll_tir_struct_dom_sf"/>
</dbReference>
<dbReference type="AlphaFoldDB" id="A0A916Y9I8"/>
<dbReference type="RefSeq" id="WP_066764397.1">
    <property type="nucleotide sequence ID" value="NZ_BMIO01000002.1"/>
</dbReference>
<dbReference type="Gene3D" id="1.25.40.10">
    <property type="entry name" value="Tetratricopeptide repeat domain"/>
    <property type="match status" value="1"/>
</dbReference>
<gene>
    <name evidence="4" type="ORF">GCM10010989_06450</name>
</gene>
<reference evidence="4 5" key="1">
    <citation type="journal article" date="2014" name="Int. J. Syst. Evol. Microbiol.">
        <title>Complete genome sequence of Corynebacterium casei LMG S-19264T (=DSM 44701T), isolated from a smear-ripened cheese.</title>
        <authorList>
            <consortium name="US DOE Joint Genome Institute (JGI-PGF)"/>
            <person name="Walter F."/>
            <person name="Albersmeier A."/>
            <person name="Kalinowski J."/>
            <person name="Ruckert C."/>
        </authorList>
    </citation>
    <scope>NUCLEOTIDE SEQUENCE [LARGE SCALE GENOMIC DNA]</scope>
    <source>
        <strain evidence="4 5">CGMCC 1.15358</strain>
    </source>
</reference>
<sequence>MTGDAGPGGGDTYWAFISYSHGNTPFAAWLHRALETYRLPRHIRAENGDEQALPKRLFPVFRDRQELEAANDLGDRLREAIAASRCLIVICSPAAAKSRWVDEEIRYFRKVRPDGMVLAAIHSGEPHASAIPGREDEECLPRALRFAIAPDGELTDTPIEPLAADFRDGGDGKRLARLKLVAGILGVKLDRIVRRDAQRRHRRLAILASASVLGMIGTSLLAYTAVRARDEAQYQRAQADSLVEFMITDLKPRLEKVGRLDVLDSVGERALSYYEDQDQSDLDIDALGRKARALHLVGEVATLRGQTEQARRSFLEAARATGAALQDDPDNWQRVFDHSQSEFWVGYGFYEQADWPNAEVHLGQYRDLGRKLVELKPDDPTSKLEAASGELNLGVVYREVGQFDDALASFEEAERLYRLIEPKDRTTQSAIIQAISHAATTRAYAGDEAGAEKTRKRQIAQIDAIDDGMDRQFDRYRAIALDQLAGLRFGLGRMKEGCASLEQADRRWRELVALDPDNKTWAQDRDFHRAQQALCKWQAGGKAQAAADLRAISAKIAENDGKGTDEADEFYLTALAYAAGLGVAEPATLDIYTKREYAGDFEGLTANAPARATILIAIGDAAPKGSATQGKAWGQAARILTASRHRKVLERIQEQRLCRRTRGNGEFCSGEKAGVPASAFGGMFAE</sequence>
<feature type="domain" description="TIR" evidence="3">
    <location>
        <begin position="16"/>
        <end position="112"/>
    </location>
</feature>
<keyword evidence="2" id="KW-0472">Membrane</keyword>
<keyword evidence="1" id="KW-0802">TPR repeat</keyword>